<dbReference type="EMBL" id="WNAJ01000005">
    <property type="protein sequence ID" value="MTR84678.1"/>
    <property type="molecule type" value="Genomic_DNA"/>
</dbReference>
<dbReference type="AlphaFoldDB" id="A0A3R6K3K9"/>
<evidence type="ECO:0000313" key="3">
    <source>
        <dbReference type="Proteomes" id="UP000283586"/>
    </source>
</evidence>
<sequence length="61" mass="7041">MAGKTVMQELLCREYYVEAAKQELLCRDYDVEAAMERAFPGMGDVFYHGIFCAQTFMMIAF</sequence>
<reference evidence="1 4" key="2">
    <citation type="journal article" date="2019" name="Nat. Med.">
        <title>A library of human gut bacterial isolates paired with longitudinal multiomics data enables mechanistic microbiome research.</title>
        <authorList>
            <person name="Poyet M."/>
            <person name="Groussin M."/>
            <person name="Gibbons S.M."/>
            <person name="Avila-Pacheco J."/>
            <person name="Jiang X."/>
            <person name="Kearney S.M."/>
            <person name="Perrotta A.R."/>
            <person name="Berdy B."/>
            <person name="Zhao S."/>
            <person name="Lieberman T.D."/>
            <person name="Swanson P.K."/>
            <person name="Smith M."/>
            <person name="Roesemann S."/>
            <person name="Alexander J.E."/>
            <person name="Rich S.A."/>
            <person name="Livny J."/>
            <person name="Vlamakis H."/>
            <person name="Clish C."/>
            <person name="Bullock K."/>
            <person name="Deik A."/>
            <person name="Scott J."/>
            <person name="Pierce K.A."/>
            <person name="Xavier R.J."/>
            <person name="Alm E.J."/>
        </authorList>
    </citation>
    <scope>NUCLEOTIDE SEQUENCE [LARGE SCALE GENOMIC DNA]</scope>
    <source>
        <strain evidence="1 4">BIOML-A1</strain>
    </source>
</reference>
<evidence type="ECO:0000313" key="4">
    <source>
        <dbReference type="Proteomes" id="UP000478483"/>
    </source>
</evidence>
<protein>
    <submittedName>
        <fullName evidence="1">Uncharacterized protein</fullName>
    </submittedName>
</protein>
<dbReference type="EMBL" id="QRQN01000003">
    <property type="protein sequence ID" value="RHN11107.1"/>
    <property type="molecule type" value="Genomic_DNA"/>
</dbReference>
<organism evidence="1 4">
    <name type="scientific">Roseburia intestinalis</name>
    <dbReference type="NCBI Taxonomy" id="166486"/>
    <lineage>
        <taxon>Bacteria</taxon>
        <taxon>Bacillati</taxon>
        <taxon>Bacillota</taxon>
        <taxon>Clostridia</taxon>
        <taxon>Lachnospirales</taxon>
        <taxon>Lachnospiraceae</taxon>
        <taxon>Roseburia</taxon>
    </lineage>
</organism>
<evidence type="ECO:0000313" key="1">
    <source>
        <dbReference type="EMBL" id="MTR84678.1"/>
    </source>
</evidence>
<evidence type="ECO:0000313" key="2">
    <source>
        <dbReference type="EMBL" id="RHN11107.1"/>
    </source>
</evidence>
<dbReference type="Proteomes" id="UP000478483">
    <property type="component" value="Unassembled WGS sequence"/>
</dbReference>
<comment type="caution">
    <text evidence="1">The sequence shown here is derived from an EMBL/GenBank/DDBJ whole genome shotgun (WGS) entry which is preliminary data.</text>
</comment>
<name>A0A3R6K3K9_9FIRM</name>
<dbReference type="Proteomes" id="UP000283586">
    <property type="component" value="Unassembled WGS sequence"/>
</dbReference>
<reference evidence="2 3" key="1">
    <citation type="submission" date="2018-08" db="EMBL/GenBank/DDBJ databases">
        <title>A genome reference for cultivated species of the human gut microbiota.</title>
        <authorList>
            <person name="Zou Y."/>
            <person name="Xue W."/>
            <person name="Luo G."/>
        </authorList>
    </citation>
    <scope>NUCLEOTIDE SEQUENCE [LARGE SCALE GENOMIC DNA]</scope>
    <source>
        <strain evidence="2 3">AF31-21AC</strain>
    </source>
</reference>
<accession>A0A3R6K3K9</accession>
<proteinExistence type="predicted"/>
<gene>
    <name evidence="2" type="ORF">DWZ31_03380</name>
    <name evidence="1" type="ORF">GMD50_06305</name>
</gene>
<dbReference type="RefSeq" id="WP_015522139.1">
    <property type="nucleotide sequence ID" value="NZ_CACRUM010000067.1"/>
</dbReference>